<evidence type="ECO:0000256" key="5">
    <source>
        <dbReference type="ARBA" id="ARBA00023242"/>
    </source>
</evidence>
<keyword evidence="4" id="KW-0804">Transcription</keyword>
<evidence type="ECO:0008006" key="8">
    <source>
        <dbReference type="Google" id="ProtNLM"/>
    </source>
</evidence>
<evidence type="ECO:0000256" key="1">
    <source>
        <dbReference type="ARBA" id="ARBA00004123"/>
    </source>
</evidence>
<keyword evidence="5" id="KW-0539">Nucleus</keyword>
<proteinExistence type="predicted"/>
<keyword evidence="2" id="KW-0805">Transcription regulation</keyword>
<reference evidence="7" key="1">
    <citation type="submission" date="2019-07" db="EMBL/GenBank/DDBJ databases">
        <title>De Novo Assembly of kiwifruit Actinidia rufa.</title>
        <authorList>
            <person name="Sugita-Konishi S."/>
            <person name="Sato K."/>
            <person name="Mori E."/>
            <person name="Abe Y."/>
            <person name="Kisaki G."/>
            <person name="Hamano K."/>
            <person name="Suezawa K."/>
            <person name="Otani M."/>
            <person name="Fukuda T."/>
            <person name="Manabe T."/>
            <person name="Gomi K."/>
            <person name="Tabuchi M."/>
            <person name="Akimitsu K."/>
            <person name="Kataoka I."/>
        </authorList>
    </citation>
    <scope>NUCLEOTIDE SEQUENCE [LARGE SCALE GENOMIC DNA]</scope>
    <source>
        <strain evidence="7">cv. Fuchu</strain>
    </source>
</reference>
<evidence type="ECO:0000313" key="7">
    <source>
        <dbReference type="Proteomes" id="UP000585474"/>
    </source>
</evidence>
<dbReference type="GO" id="GO:0003677">
    <property type="term" value="F:DNA binding"/>
    <property type="evidence" value="ECO:0007669"/>
    <property type="project" value="UniProtKB-KW"/>
</dbReference>
<dbReference type="InterPro" id="IPR015300">
    <property type="entry name" value="DNA-bd_pseudobarrel_sf"/>
</dbReference>
<evidence type="ECO:0000256" key="2">
    <source>
        <dbReference type="ARBA" id="ARBA00023015"/>
    </source>
</evidence>
<protein>
    <recommendedName>
        <fullName evidence="8">AP2/B3-like transcriptional factor family protein</fullName>
    </recommendedName>
</protein>
<dbReference type="Proteomes" id="UP000585474">
    <property type="component" value="Unassembled WGS sequence"/>
</dbReference>
<dbReference type="SUPFAM" id="SSF101936">
    <property type="entry name" value="DNA-binding pseudobarrel domain"/>
    <property type="match status" value="1"/>
</dbReference>
<accession>A0A7J0DW45</accession>
<evidence type="ECO:0000256" key="3">
    <source>
        <dbReference type="ARBA" id="ARBA00023125"/>
    </source>
</evidence>
<dbReference type="AlphaFoldDB" id="A0A7J0DW45"/>
<keyword evidence="7" id="KW-1185">Reference proteome</keyword>
<comment type="subcellular location">
    <subcellularLocation>
        <location evidence="1">Nucleus</location>
    </subcellularLocation>
</comment>
<evidence type="ECO:0000313" key="6">
    <source>
        <dbReference type="EMBL" id="GFS42284.1"/>
    </source>
</evidence>
<dbReference type="EMBL" id="BJWL01000397">
    <property type="protein sequence ID" value="GFS42284.1"/>
    <property type="molecule type" value="Genomic_DNA"/>
</dbReference>
<name>A0A7J0DW45_9ERIC</name>
<comment type="caution">
    <text evidence="6">The sequence shown here is derived from an EMBL/GenBank/DDBJ whole genome shotgun (WGS) entry which is preliminary data.</text>
</comment>
<organism evidence="6 7">
    <name type="scientific">Actinidia rufa</name>
    <dbReference type="NCBI Taxonomy" id="165716"/>
    <lineage>
        <taxon>Eukaryota</taxon>
        <taxon>Viridiplantae</taxon>
        <taxon>Streptophyta</taxon>
        <taxon>Embryophyta</taxon>
        <taxon>Tracheophyta</taxon>
        <taxon>Spermatophyta</taxon>
        <taxon>Magnoliopsida</taxon>
        <taxon>eudicotyledons</taxon>
        <taxon>Gunneridae</taxon>
        <taxon>Pentapetalae</taxon>
        <taxon>asterids</taxon>
        <taxon>Ericales</taxon>
        <taxon>Actinidiaceae</taxon>
        <taxon>Actinidia</taxon>
    </lineage>
</organism>
<evidence type="ECO:0000256" key="4">
    <source>
        <dbReference type="ARBA" id="ARBA00023163"/>
    </source>
</evidence>
<dbReference type="GO" id="GO:0005634">
    <property type="term" value="C:nucleus"/>
    <property type="evidence" value="ECO:0007669"/>
    <property type="project" value="UniProtKB-SubCell"/>
</dbReference>
<keyword evidence="3" id="KW-0238">DNA-binding</keyword>
<sequence>MAERDDNPSNMVVVGGRLCEAEAGLVVAMEERLGAEGGQREAVGRATHADVKTLRIPTQDVEKHFPPLKQPKGGYKEKKLLVSYSQKQRWWMKIKFYPYEEAYMIAGNWSEYGSTHKLQARDVIRVFKVVKNVPNDKHSFFDYARSGKLGLARLHHLESRKGWQWQWQWQWEEEAPPQRAER</sequence>
<dbReference type="Gene3D" id="2.40.330.10">
    <property type="entry name" value="DNA-binding pseudobarrel domain"/>
    <property type="match status" value="1"/>
</dbReference>
<gene>
    <name evidence="6" type="ORF">Acr_00g0079030</name>
</gene>